<dbReference type="GO" id="GO:0000155">
    <property type="term" value="F:phosphorelay sensor kinase activity"/>
    <property type="evidence" value="ECO:0007669"/>
    <property type="project" value="InterPro"/>
</dbReference>
<dbReference type="Gene3D" id="3.30.565.10">
    <property type="entry name" value="Histidine kinase-like ATPase, C-terminal domain"/>
    <property type="match status" value="1"/>
</dbReference>
<evidence type="ECO:0000313" key="6">
    <source>
        <dbReference type="EMBL" id="PSL31613.1"/>
    </source>
</evidence>
<dbReference type="EC" id="2.7.13.3" evidence="2"/>
<feature type="domain" description="Histidine kinase" evidence="5">
    <location>
        <begin position="881"/>
        <end position="1096"/>
    </location>
</feature>
<gene>
    <name evidence="6" type="ORF">CLV60_103479</name>
</gene>
<sequence length="1096" mass="124489">MMARATSLLPVSISLNDRIISIISAGNYRFPIVSLSSIYDDFAFFAPTIKFTRFPVPVRFYFFVLLQMLMIPAASQIPANAPKYNVRHYTSEDGLPQNSVNSITQDRDGYIWLTTNMGLARFDGQSFVTFGKDRFKLEYNAFIGFTGDIEGKPDRLYALGDGGKNHVRIADGQANVDKNPMEEHLLKMFKWDEKSRGLMYTLGLPDPWHKDWIPEYCVFLLPESNGDFFIWTSGGKIELYRNWKLQKRYMTGIPSPIRLFRVGTNLYHDDEKGHIRLVASAGTAIVGGEVSLVPAPGESARPDLRKQYKVFADELSGDSFIYQEGHLFQLSEASPGRFVTKLLLSDFDFDRNSVTSVFYQGPQRRLYLGTMNSGFYIFDFEVFETLVTGAADPGANVYYAHAAFSDSTVLTPSFHILGKGKENQNILNVLPNPVGKALERFVMVRDHSGDIWLSGYRRLYRLDKSGQKVKASWPLENDITVLYQDDTGRIWIGTYSAGLKYIDPEEQGATVHSYTHRMLRISHILREGKDILWVATYWDLYRVDLARKTLSRTPAAAKNYLRSLWLERPGELWFTTYENGFFVLKNGKVTRFPIDRDRSLANAHCIISDKKGYFWIPTNNGLFRVLRRDLLDYISHRDSTRLYYHRYNKQSGFRTNEFNGGCQPCAVRLRNGYMSLPSIDGMVFFKPEETPIDTPGSKIFIDRVEADSRQVPVNGSRIELTDVNDIKVFVSSPYQGDRRNQQLYYMVSSDDKASARHVWYPIENEQQSVLLNNLASGTYTLKLRKNGGFGPDSQRLTTLTIVIPYAWYETWPFRIAVVFLILAAIYLYFKKRLKKADRLNKILESRVSERTRNLQDTLRVLKVSEQELLRQTRLQMHLIASISHDIRSPLRSIEFASGKVPGLLQKGDLDLVGTIGSSVNESSKRVLLLLENMLSYVKSQMLGDSLAHDIFAVRSLVDEVAVTFDTSFKILENKFVNSVPDTLFLKSNSQLLKIILHNLIDNANKYTSGGSVIVTASQEGEVIRLLVTDTGPGLPEPILNWFNSDDDHTYMDSSGDRPVIHGIGLVIVRELAGMLKVRIRAASVSGASFSIDLKVD</sequence>
<dbReference type="AlphaFoldDB" id="A0A2P8GCB0"/>
<keyword evidence="6" id="KW-0808">Transferase</keyword>
<keyword evidence="4" id="KW-0472">Membrane</keyword>
<evidence type="ECO:0000256" key="3">
    <source>
        <dbReference type="ARBA" id="ARBA00022553"/>
    </source>
</evidence>
<protein>
    <recommendedName>
        <fullName evidence="2">histidine kinase</fullName>
        <ecNumber evidence="2">2.7.13.3</ecNumber>
    </recommendedName>
</protein>
<evidence type="ECO:0000256" key="1">
    <source>
        <dbReference type="ARBA" id="ARBA00000085"/>
    </source>
</evidence>
<reference evidence="6 7" key="1">
    <citation type="submission" date="2018-03" db="EMBL/GenBank/DDBJ databases">
        <title>Genomic Encyclopedia of Archaeal and Bacterial Type Strains, Phase II (KMG-II): from individual species to whole genera.</title>
        <authorList>
            <person name="Goeker M."/>
        </authorList>
    </citation>
    <scope>NUCLEOTIDE SEQUENCE [LARGE SCALE GENOMIC DNA]</scope>
    <source>
        <strain evidence="6 7">DSM 29057</strain>
    </source>
</reference>
<dbReference type="InterPro" id="IPR013783">
    <property type="entry name" value="Ig-like_fold"/>
</dbReference>
<dbReference type="Proteomes" id="UP000241964">
    <property type="component" value="Unassembled WGS sequence"/>
</dbReference>
<dbReference type="Gene3D" id="2.130.10.10">
    <property type="entry name" value="YVTN repeat-like/Quinoprotein amine dehydrogenase"/>
    <property type="match status" value="2"/>
</dbReference>
<name>A0A2P8GCB0_9BACT</name>
<dbReference type="CDD" id="cd00082">
    <property type="entry name" value="HisKA"/>
    <property type="match status" value="1"/>
</dbReference>
<keyword evidence="3" id="KW-0597">Phosphoprotein</keyword>
<dbReference type="InterPro" id="IPR015943">
    <property type="entry name" value="WD40/YVTN_repeat-like_dom_sf"/>
</dbReference>
<comment type="catalytic activity">
    <reaction evidence="1">
        <text>ATP + protein L-histidine = ADP + protein N-phospho-L-histidine.</text>
        <dbReference type="EC" id="2.7.13.3"/>
    </reaction>
</comment>
<dbReference type="InterPro" id="IPR003661">
    <property type="entry name" value="HisK_dim/P_dom"/>
</dbReference>
<evidence type="ECO:0000256" key="4">
    <source>
        <dbReference type="SAM" id="Phobius"/>
    </source>
</evidence>
<evidence type="ECO:0000259" key="5">
    <source>
        <dbReference type="PROSITE" id="PS50109"/>
    </source>
</evidence>
<dbReference type="SUPFAM" id="SSF47384">
    <property type="entry name" value="Homodimeric domain of signal transducing histidine kinase"/>
    <property type="match status" value="1"/>
</dbReference>
<dbReference type="InterPro" id="IPR036097">
    <property type="entry name" value="HisK_dim/P_sf"/>
</dbReference>
<dbReference type="Pfam" id="PF02518">
    <property type="entry name" value="HATPase_c"/>
    <property type="match status" value="1"/>
</dbReference>
<dbReference type="PANTHER" id="PTHR43547">
    <property type="entry name" value="TWO-COMPONENT HISTIDINE KINASE"/>
    <property type="match status" value="1"/>
</dbReference>
<keyword evidence="6" id="KW-0418">Kinase</keyword>
<dbReference type="SUPFAM" id="SSF63829">
    <property type="entry name" value="Calcium-dependent phosphotriesterase"/>
    <property type="match status" value="1"/>
</dbReference>
<feature type="transmembrane region" description="Helical" evidence="4">
    <location>
        <begin position="811"/>
        <end position="829"/>
    </location>
</feature>
<dbReference type="InterPro" id="IPR005467">
    <property type="entry name" value="His_kinase_dom"/>
</dbReference>
<accession>A0A2P8GCB0</accession>
<dbReference type="InterPro" id="IPR003594">
    <property type="entry name" value="HATPase_dom"/>
</dbReference>
<dbReference type="CDD" id="cd00075">
    <property type="entry name" value="HATPase"/>
    <property type="match status" value="1"/>
</dbReference>
<dbReference type="SMART" id="SM00387">
    <property type="entry name" value="HATPase_c"/>
    <property type="match status" value="1"/>
</dbReference>
<evidence type="ECO:0000256" key="2">
    <source>
        <dbReference type="ARBA" id="ARBA00012438"/>
    </source>
</evidence>
<dbReference type="OrthoDB" id="900403at2"/>
<evidence type="ECO:0000313" key="7">
    <source>
        <dbReference type="Proteomes" id="UP000241964"/>
    </source>
</evidence>
<keyword evidence="4" id="KW-0812">Transmembrane</keyword>
<dbReference type="InterPro" id="IPR011110">
    <property type="entry name" value="Reg_prop"/>
</dbReference>
<dbReference type="PROSITE" id="PS50109">
    <property type="entry name" value="HIS_KIN"/>
    <property type="match status" value="1"/>
</dbReference>
<keyword evidence="7" id="KW-1185">Reference proteome</keyword>
<dbReference type="InterPro" id="IPR036890">
    <property type="entry name" value="HATPase_C_sf"/>
</dbReference>
<comment type="caution">
    <text evidence="6">The sequence shown here is derived from an EMBL/GenBank/DDBJ whole genome shotgun (WGS) entry which is preliminary data.</text>
</comment>
<proteinExistence type="predicted"/>
<organism evidence="6 7">
    <name type="scientific">Dyadobacter jiangsuensis</name>
    <dbReference type="NCBI Taxonomy" id="1591085"/>
    <lineage>
        <taxon>Bacteria</taxon>
        <taxon>Pseudomonadati</taxon>
        <taxon>Bacteroidota</taxon>
        <taxon>Cytophagia</taxon>
        <taxon>Cytophagales</taxon>
        <taxon>Spirosomataceae</taxon>
        <taxon>Dyadobacter</taxon>
    </lineage>
</organism>
<dbReference type="EMBL" id="PYAS01000003">
    <property type="protein sequence ID" value="PSL31613.1"/>
    <property type="molecule type" value="Genomic_DNA"/>
</dbReference>
<dbReference type="Gene3D" id="1.10.287.130">
    <property type="match status" value="1"/>
</dbReference>
<keyword evidence="4" id="KW-1133">Transmembrane helix</keyword>
<dbReference type="Pfam" id="PF07494">
    <property type="entry name" value="Reg_prop"/>
    <property type="match status" value="2"/>
</dbReference>
<dbReference type="Gene3D" id="2.60.40.10">
    <property type="entry name" value="Immunoglobulins"/>
    <property type="match status" value="1"/>
</dbReference>
<dbReference type="SUPFAM" id="SSF55874">
    <property type="entry name" value="ATPase domain of HSP90 chaperone/DNA topoisomerase II/histidine kinase"/>
    <property type="match status" value="1"/>
</dbReference>
<dbReference type="PANTHER" id="PTHR43547:SF2">
    <property type="entry name" value="HYBRID SIGNAL TRANSDUCTION HISTIDINE KINASE C"/>
    <property type="match status" value="1"/>
</dbReference>